<protein>
    <submittedName>
        <fullName evidence="1">Uncharacterized protein</fullName>
    </submittedName>
</protein>
<reference evidence="1" key="1">
    <citation type="submission" date="2021-05" db="EMBL/GenBank/DDBJ databases">
        <title>Comparative genomics of three Colletotrichum scovillei strains and genetic complementation revealed genes involved fungal growth and virulence on chili pepper.</title>
        <authorList>
            <person name="Hsieh D.-K."/>
            <person name="Chuang S.-C."/>
            <person name="Chen C.-Y."/>
            <person name="Chao Y.-T."/>
            <person name="Lu M.-Y.J."/>
            <person name="Lee M.-H."/>
            <person name="Shih M.-C."/>
        </authorList>
    </citation>
    <scope>NUCLEOTIDE SEQUENCE</scope>
    <source>
        <strain evidence="1">Coll-153</strain>
    </source>
</reference>
<dbReference type="OrthoDB" id="5413269at2759"/>
<sequence>MASFEITIKNRSNNNQSFILLQDIQVTGNLGQSHVFPNVYQSSRNVNGMGASTKFVMKQQYYAIQGTSSNTGDGSIRVNVSDSVPAKLGPNGTTAAVTTVDGFPTWDQSQMAKPAQGQGSFDLLIDNTFKSPNPNQTYVGCGAPDPWTGEVIPVKTWLAQPGVNSQVIPRPRYFIALGHFIPGVIVDRRSLGWILTVDFAGAAIPSATFTLAHDGTYQPDDQVAANGVKWSYGNIDEA</sequence>
<keyword evidence="2" id="KW-1185">Reference proteome</keyword>
<organism evidence="1 2">
    <name type="scientific">Colletotrichum scovillei</name>
    <dbReference type="NCBI Taxonomy" id="1209932"/>
    <lineage>
        <taxon>Eukaryota</taxon>
        <taxon>Fungi</taxon>
        <taxon>Dikarya</taxon>
        <taxon>Ascomycota</taxon>
        <taxon>Pezizomycotina</taxon>
        <taxon>Sordariomycetes</taxon>
        <taxon>Hypocreomycetidae</taxon>
        <taxon>Glomerellales</taxon>
        <taxon>Glomerellaceae</taxon>
        <taxon>Colletotrichum</taxon>
        <taxon>Colletotrichum acutatum species complex</taxon>
    </lineage>
</organism>
<evidence type="ECO:0000313" key="1">
    <source>
        <dbReference type="EMBL" id="KAG7051197.1"/>
    </source>
</evidence>
<proteinExistence type="predicted"/>
<dbReference type="AlphaFoldDB" id="A0A9P7UG05"/>
<comment type="caution">
    <text evidence="1">The sequence shown here is derived from an EMBL/GenBank/DDBJ whole genome shotgun (WGS) entry which is preliminary data.</text>
</comment>
<name>A0A9P7UG05_9PEZI</name>
<gene>
    <name evidence="1" type="ORF">JMJ77_001823</name>
</gene>
<evidence type="ECO:0000313" key="2">
    <source>
        <dbReference type="Proteomes" id="UP000699042"/>
    </source>
</evidence>
<dbReference type="EMBL" id="JAESDN010000004">
    <property type="protein sequence ID" value="KAG7051197.1"/>
    <property type="molecule type" value="Genomic_DNA"/>
</dbReference>
<dbReference type="Proteomes" id="UP000699042">
    <property type="component" value="Unassembled WGS sequence"/>
</dbReference>
<accession>A0A9P7UG05</accession>